<sequence length="70" mass="7031">MTSSVPSGGTNGTATASDGSGVTRSPAVASAMTMGSANAARMHPWWDPTVLSTASAMFRHRCQASATCIA</sequence>
<dbReference type="AlphaFoldDB" id="A0A918M0Z5"/>
<feature type="compositionally biased region" description="Polar residues" evidence="1">
    <location>
        <begin position="1"/>
        <end position="23"/>
    </location>
</feature>
<protein>
    <submittedName>
        <fullName evidence="2">Uncharacterized protein</fullName>
    </submittedName>
</protein>
<reference evidence="2" key="1">
    <citation type="journal article" date="2014" name="Int. J. Syst. Evol. Microbiol.">
        <title>Complete genome sequence of Corynebacterium casei LMG S-19264T (=DSM 44701T), isolated from a smear-ripened cheese.</title>
        <authorList>
            <consortium name="US DOE Joint Genome Institute (JGI-PGF)"/>
            <person name="Walter F."/>
            <person name="Albersmeier A."/>
            <person name="Kalinowski J."/>
            <person name="Ruckert C."/>
        </authorList>
    </citation>
    <scope>NUCLEOTIDE SEQUENCE</scope>
    <source>
        <strain evidence="2">JCM 4125</strain>
    </source>
</reference>
<feature type="region of interest" description="Disordered" evidence="1">
    <location>
        <begin position="1"/>
        <end position="34"/>
    </location>
</feature>
<name>A0A918M0Z5_9ACTN</name>
<dbReference type="Proteomes" id="UP000646776">
    <property type="component" value="Unassembled WGS sequence"/>
</dbReference>
<dbReference type="EMBL" id="BMSA01000039">
    <property type="protein sequence ID" value="GGT91587.1"/>
    <property type="molecule type" value="Genomic_DNA"/>
</dbReference>
<reference evidence="2" key="2">
    <citation type="submission" date="2020-09" db="EMBL/GenBank/DDBJ databases">
        <authorList>
            <person name="Sun Q."/>
            <person name="Ohkuma M."/>
        </authorList>
    </citation>
    <scope>NUCLEOTIDE SEQUENCE</scope>
    <source>
        <strain evidence="2">JCM 4125</strain>
    </source>
</reference>
<organism evidence="2 3">
    <name type="scientific">Streptomyces phaeofaciens</name>
    <dbReference type="NCBI Taxonomy" id="68254"/>
    <lineage>
        <taxon>Bacteria</taxon>
        <taxon>Bacillati</taxon>
        <taxon>Actinomycetota</taxon>
        <taxon>Actinomycetes</taxon>
        <taxon>Kitasatosporales</taxon>
        <taxon>Streptomycetaceae</taxon>
        <taxon>Streptomyces</taxon>
    </lineage>
</organism>
<keyword evidence="3" id="KW-1185">Reference proteome</keyword>
<gene>
    <name evidence="2" type="ORF">GCM10010226_82000</name>
</gene>
<evidence type="ECO:0000313" key="2">
    <source>
        <dbReference type="EMBL" id="GGT91587.1"/>
    </source>
</evidence>
<accession>A0A918M0Z5</accession>
<comment type="caution">
    <text evidence="2">The sequence shown here is derived from an EMBL/GenBank/DDBJ whole genome shotgun (WGS) entry which is preliminary data.</text>
</comment>
<evidence type="ECO:0000256" key="1">
    <source>
        <dbReference type="SAM" id="MobiDB-lite"/>
    </source>
</evidence>
<evidence type="ECO:0000313" key="3">
    <source>
        <dbReference type="Proteomes" id="UP000646776"/>
    </source>
</evidence>
<proteinExistence type="predicted"/>